<comment type="similarity">
    <text evidence="1">Belongs to the MlaA family.</text>
</comment>
<feature type="signal peptide" evidence="3">
    <location>
        <begin position="1"/>
        <end position="32"/>
    </location>
</feature>
<accession>A0A1H8TCN8</accession>
<dbReference type="RefSeq" id="WP_091643192.1">
    <property type="nucleotide sequence ID" value="NZ_FOEG01000004.1"/>
</dbReference>
<reference evidence="4 5" key="1">
    <citation type="submission" date="2016-10" db="EMBL/GenBank/DDBJ databases">
        <authorList>
            <person name="de Groot N.N."/>
        </authorList>
    </citation>
    <scope>NUCLEOTIDE SEQUENCE [LARGE SCALE GENOMIC DNA]</scope>
    <source>
        <strain evidence="4 5">CGMCC 1.6291</strain>
    </source>
</reference>
<evidence type="ECO:0000256" key="3">
    <source>
        <dbReference type="SAM" id="SignalP"/>
    </source>
</evidence>
<dbReference type="InterPro" id="IPR007428">
    <property type="entry name" value="MlaA"/>
</dbReference>
<dbReference type="OrthoDB" id="9785326at2"/>
<dbReference type="PANTHER" id="PTHR30035">
    <property type="entry name" value="LIPOPROTEIN VACJ-RELATED"/>
    <property type="match status" value="1"/>
</dbReference>
<dbReference type="Pfam" id="PF04333">
    <property type="entry name" value="MlaA"/>
    <property type="match status" value="1"/>
</dbReference>
<evidence type="ECO:0000313" key="5">
    <source>
        <dbReference type="Proteomes" id="UP000199657"/>
    </source>
</evidence>
<dbReference type="PRINTS" id="PR01805">
    <property type="entry name" value="VACJLIPOPROT"/>
</dbReference>
<keyword evidence="5" id="KW-1185">Reference proteome</keyword>
<dbReference type="GO" id="GO:0016020">
    <property type="term" value="C:membrane"/>
    <property type="evidence" value="ECO:0007669"/>
    <property type="project" value="InterPro"/>
</dbReference>
<gene>
    <name evidence="4" type="ORF">SAMN04488052_10477</name>
</gene>
<proteinExistence type="inferred from homology"/>
<name>A0A1H8TCN8_9GAMM</name>
<feature type="chain" id="PRO_5011468826" evidence="3">
    <location>
        <begin position="33"/>
        <end position="255"/>
    </location>
</feature>
<dbReference type="PANTHER" id="PTHR30035:SF3">
    <property type="entry name" value="INTERMEMBRANE PHOSPHOLIPID TRANSPORT SYSTEM LIPOPROTEIN MLAA"/>
    <property type="match status" value="1"/>
</dbReference>
<evidence type="ECO:0000313" key="4">
    <source>
        <dbReference type="EMBL" id="SEO88899.1"/>
    </source>
</evidence>
<organism evidence="4 5">
    <name type="scientific">Aquisalimonas asiatica</name>
    <dbReference type="NCBI Taxonomy" id="406100"/>
    <lineage>
        <taxon>Bacteria</taxon>
        <taxon>Pseudomonadati</taxon>
        <taxon>Pseudomonadota</taxon>
        <taxon>Gammaproteobacteria</taxon>
        <taxon>Chromatiales</taxon>
        <taxon>Ectothiorhodospiraceae</taxon>
        <taxon>Aquisalimonas</taxon>
    </lineage>
</organism>
<evidence type="ECO:0000256" key="1">
    <source>
        <dbReference type="ARBA" id="ARBA00010634"/>
    </source>
</evidence>
<dbReference type="STRING" id="406100.SAMN04488052_10477"/>
<dbReference type="EMBL" id="FOEG01000004">
    <property type="protein sequence ID" value="SEO88899.1"/>
    <property type="molecule type" value="Genomic_DNA"/>
</dbReference>
<sequence>MDTNTVTRFRRLTRAIALALLTLALATGCASSEPPPPEPEAWDPIEPTNRKVYAFNEQLDRFVAKPLADGYVFITPRFVRTGVTNFFDNMGEPGNALNNVLQGKPRDGARDTGRFLINSTIGLAGLFDVATALGMEQSNEDFGQTLAVWGTPEGAYLVLPAYGPNTTRDVNDIPVSLATNPVTYAGWVITLPLYALDLVNTRARLDQAARFRSEAALDEYDFTRSAYRQYRDNLIWDGDPPEADFFDDLDDDFDW</sequence>
<dbReference type="GO" id="GO:0120010">
    <property type="term" value="P:intermembrane phospholipid transfer"/>
    <property type="evidence" value="ECO:0007669"/>
    <property type="project" value="TreeGrafter"/>
</dbReference>
<dbReference type="AlphaFoldDB" id="A0A1H8TCN8"/>
<protein>
    <submittedName>
        <fullName evidence="4">Phospholipid-binding lipoprotein MlaA</fullName>
    </submittedName>
</protein>
<dbReference type="Proteomes" id="UP000199657">
    <property type="component" value="Unassembled WGS sequence"/>
</dbReference>
<evidence type="ECO:0000256" key="2">
    <source>
        <dbReference type="ARBA" id="ARBA00022729"/>
    </source>
</evidence>
<keyword evidence="2 3" id="KW-0732">Signal</keyword>
<keyword evidence="4" id="KW-0449">Lipoprotein</keyword>